<feature type="repeat" description="PPR" evidence="3">
    <location>
        <begin position="203"/>
        <end position="233"/>
    </location>
</feature>
<organism evidence="5 6">
    <name type="scientific">Spinacia oleracea</name>
    <name type="common">Spinach</name>
    <dbReference type="NCBI Taxonomy" id="3562"/>
    <lineage>
        <taxon>Eukaryota</taxon>
        <taxon>Viridiplantae</taxon>
        <taxon>Streptophyta</taxon>
        <taxon>Embryophyta</taxon>
        <taxon>Tracheophyta</taxon>
        <taxon>Spermatophyta</taxon>
        <taxon>Magnoliopsida</taxon>
        <taxon>eudicotyledons</taxon>
        <taxon>Gunneridae</taxon>
        <taxon>Pentapetalae</taxon>
        <taxon>Caryophyllales</taxon>
        <taxon>Chenopodiaceae</taxon>
        <taxon>Chenopodioideae</taxon>
        <taxon>Anserineae</taxon>
        <taxon>Spinacia</taxon>
    </lineage>
</organism>
<dbReference type="Pfam" id="PF14432">
    <property type="entry name" value="DYW_deaminase"/>
    <property type="match status" value="1"/>
</dbReference>
<name>A0A9R0IT82_SPIOL</name>
<dbReference type="AlphaFoldDB" id="A0A9R0IT82"/>
<sequence length="743" mass="83512">MSSTSNSYCLLLKKCCETLNLKLAKKLHCFIIKTQKHPHTFLSNTLISTYTHFGNFVYARQVFDQMPQPNPFSWNILLSAYSKAGLLVEMLEFFDSIPSKDGIAWNAFISGYANCGKYSNAVSAYKNMLDEGTMNLNRITFSTMLILASNMGCVDLGRQLHGQIIKCGFLSYVFVANPLVDMYSKLGFVHDAHRVFEEATERNLVMYNTMIGGFSRLGMFEESWCLLHSMPDKDSITWTTMITGLTQNGFDREAVILMRKMRKEGFSMDQFTFGSVLAACGRMGLLKEGKELHAYIIRTGFLESVFVGSALIDMYCKSKCINYARTVFSRMTHKNTVSWTAMLVGYSQCGLSEEAIKTFLEMKKNTIEPDEITLGSVVSSCADLACLEGGSQFHNQALLSGLLSSVAVSNALITLYGRCGIIEDSLKLFTEMNVRDEITWTALISGYAQFGKAREAMHLFEEMLSHGLKPDEATFVGVLSACSRAGLVEKGKRYFDLMVKKHGVVATPDHYTCMIDLFSRAGKLEEAKSFISEMPYIPDAIAWGAILSSCRVYGNMEIAKWAADSLLELDPQHPAGYVLLSSLYAAEGNWERVSQLRKGMRDKGIRKEPGYSWIKFKNKVHVFSADDQSSPYLDKIYVELENLNLKMIEAGYKPDLKSVFHDVEDSEKIRILKHHSERLAIVFGLMFVPPGLPIRVVKNLRVCGDCHAATKFISKITQRDILVRDSVRFHLFKNGTCSCGDFW</sequence>
<proteinExistence type="inferred from homology"/>
<accession>A0A9R0IT82</accession>
<evidence type="ECO:0000256" key="1">
    <source>
        <dbReference type="ARBA" id="ARBA00006643"/>
    </source>
</evidence>
<keyword evidence="2" id="KW-0677">Repeat</keyword>
<dbReference type="InterPro" id="IPR046848">
    <property type="entry name" value="E_motif"/>
</dbReference>
<comment type="similarity">
    <text evidence="1">Belongs to the PPR family. PCMP-H subfamily.</text>
</comment>
<dbReference type="PANTHER" id="PTHR47926:SF511">
    <property type="entry name" value="PENTATRICOPEPTIDE REPEAT-CONTAINING PROTEIN"/>
    <property type="match status" value="1"/>
</dbReference>
<dbReference type="GO" id="GO:0008270">
    <property type="term" value="F:zinc ion binding"/>
    <property type="evidence" value="ECO:0007669"/>
    <property type="project" value="InterPro"/>
</dbReference>
<dbReference type="GeneID" id="110794475"/>
<dbReference type="Pfam" id="PF20431">
    <property type="entry name" value="E_motif"/>
    <property type="match status" value="1"/>
</dbReference>
<reference evidence="5" key="1">
    <citation type="journal article" date="2021" name="Nat. Commun.">
        <title>Genomic analyses provide insights into spinach domestication and the genetic basis of agronomic traits.</title>
        <authorList>
            <person name="Cai X."/>
            <person name="Sun X."/>
            <person name="Xu C."/>
            <person name="Sun H."/>
            <person name="Wang X."/>
            <person name="Ge C."/>
            <person name="Zhang Z."/>
            <person name="Wang Q."/>
            <person name="Fei Z."/>
            <person name="Jiao C."/>
            <person name="Wang Q."/>
        </authorList>
    </citation>
    <scope>NUCLEOTIDE SEQUENCE [LARGE SCALE GENOMIC DNA]</scope>
    <source>
        <strain evidence="5">cv. Varoflay</strain>
    </source>
</reference>
<protein>
    <submittedName>
        <fullName evidence="6">Pentatricopeptide repeat-containing protein At1g68930</fullName>
    </submittedName>
</protein>
<feature type="repeat" description="PPR" evidence="3">
    <location>
        <begin position="101"/>
        <end position="135"/>
    </location>
</feature>
<dbReference type="PANTHER" id="PTHR47926">
    <property type="entry name" value="PENTATRICOPEPTIDE REPEAT-CONTAINING PROTEIN"/>
    <property type="match status" value="1"/>
</dbReference>
<dbReference type="InterPro" id="IPR002885">
    <property type="entry name" value="PPR_rpt"/>
</dbReference>
<reference evidence="6" key="2">
    <citation type="submission" date="2025-08" db="UniProtKB">
        <authorList>
            <consortium name="RefSeq"/>
        </authorList>
    </citation>
    <scope>IDENTIFICATION</scope>
    <source>
        <tissue evidence="6">Leaf</tissue>
    </source>
</reference>
<evidence type="ECO:0000313" key="5">
    <source>
        <dbReference type="Proteomes" id="UP000813463"/>
    </source>
</evidence>
<dbReference type="Proteomes" id="UP000813463">
    <property type="component" value="Chromosome 5"/>
</dbReference>
<evidence type="ECO:0000259" key="4">
    <source>
        <dbReference type="Pfam" id="PF14432"/>
    </source>
</evidence>
<evidence type="ECO:0000256" key="3">
    <source>
        <dbReference type="PROSITE-ProRule" id="PRU00708"/>
    </source>
</evidence>
<dbReference type="InterPro" id="IPR032867">
    <property type="entry name" value="DYW_dom"/>
</dbReference>
<dbReference type="KEGG" id="soe:110794475"/>
<dbReference type="Gene3D" id="1.25.40.10">
    <property type="entry name" value="Tetratricopeptide repeat domain"/>
    <property type="match status" value="5"/>
</dbReference>
<dbReference type="InterPro" id="IPR011990">
    <property type="entry name" value="TPR-like_helical_dom_sf"/>
</dbReference>
<dbReference type="PROSITE" id="PS51375">
    <property type="entry name" value="PPR"/>
    <property type="match status" value="7"/>
</dbReference>
<feature type="repeat" description="PPR" evidence="3">
    <location>
        <begin position="234"/>
        <end position="268"/>
    </location>
</feature>
<feature type="repeat" description="PPR" evidence="3">
    <location>
        <begin position="335"/>
        <end position="369"/>
    </location>
</feature>
<gene>
    <name evidence="6" type="primary">LOC110794475</name>
</gene>
<feature type="domain" description="DYW" evidence="4">
    <location>
        <begin position="651"/>
        <end position="743"/>
    </location>
</feature>
<dbReference type="NCBIfam" id="TIGR00756">
    <property type="entry name" value="PPR"/>
    <property type="match status" value="8"/>
</dbReference>
<dbReference type="Pfam" id="PF01535">
    <property type="entry name" value="PPR"/>
    <property type="match status" value="6"/>
</dbReference>
<dbReference type="InterPro" id="IPR046960">
    <property type="entry name" value="PPR_At4g14850-like_plant"/>
</dbReference>
<feature type="repeat" description="PPR" evidence="3">
    <location>
        <begin position="269"/>
        <end position="303"/>
    </location>
</feature>
<keyword evidence="5" id="KW-1185">Reference proteome</keyword>
<dbReference type="Pfam" id="PF13041">
    <property type="entry name" value="PPR_2"/>
    <property type="match status" value="3"/>
</dbReference>
<dbReference type="RefSeq" id="XP_021855149.2">
    <property type="nucleotide sequence ID" value="XM_021999457.2"/>
</dbReference>
<feature type="repeat" description="PPR" evidence="3">
    <location>
        <begin position="70"/>
        <end position="100"/>
    </location>
</feature>
<evidence type="ECO:0000313" key="6">
    <source>
        <dbReference type="RefSeq" id="XP_021855149.2"/>
    </source>
</evidence>
<dbReference type="GO" id="GO:0009451">
    <property type="term" value="P:RNA modification"/>
    <property type="evidence" value="ECO:0007669"/>
    <property type="project" value="InterPro"/>
</dbReference>
<feature type="repeat" description="PPR" evidence="3">
    <location>
        <begin position="436"/>
        <end position="470"/>
    </location>
</feature>
<dbReference type="GO" id="GO:0003723">
    <property type="term" value="F:RNA binding"/>
    <property type="evidence" value="ECO:0007669"/>
    <property type="project" value="InterPro"/>
</dbReference>
<evidence type="ECO:0000256" key="2">
    <source>
        <dbReference type="ARBA" id="ARBA00022737"/>
    </source>
</evidence>